<dbReference type="InterPro" id="IPR033443">
    <property type="entry name" value="PROP1-like_PPR_dom"/>
</dbReference>
<evidence type="ECO:0000259" key="8">
    <source>
        <dbReference type="Pfam" id="PF23276"/>
    </source>
</evidence>
<reference evidence="10" key="1">
    <citation type="submission" date="2024-06" db="EMBL/GenBank/DDBJ databases">
        <title>Multi-omics analyses provide insights into the biosynthesis of the anticancer antibiotic pleurotin in Hohenbuehelia grisea.</title>
        <authorList>
            <person name="Weaver J.A."/>
            <person name="Alberti F."/>
        </authorList>
    </citation>
    <scope>NUCLEOTIDE SEQUENCE [LARGE SCALE GENOMIC DNA]</scope>
    <source>
        <strain evidence="10">T-177</strain>
    </source>
</reference>
<evidence type="ECO:0000313" key="10">
    <source>
        <dbReference type="Proteomes" id="UP001556367"/>
    </source>
</evidence>
<evidence type="ECO:0000256" key="6">
    <source>
        <dbReference type="SAM" id="MobiDB-lite"/>
    </source>
</evidence>
<organism evidence="9 10">
    <name type="scientific">Hohenbuehelia grisea</name>
    <dbReference type="NCBI Taxonomy" id="104357"/>
    <lineage>
        <taxon>Eukaryota</taxon>
        <taxon>Fungi</taxon>
        <taxon>Dikarya</taxon>
        <taxon>Basidiomycota</taxon>
        <taxon>Agaricomycotina</taxon>
        <taxon>Agaricomycetes</taxon>
        <taxon>Agaricomycetidae</taxon>
        <taxon>Agaricales</taxon>
        <taxon>Pleurotineae</taxon>
        <taxon>Pleurotaceae</taxon>
        <taxon>Hohenbuehelia</taxon>
    </lineage>
</organism>
<dbReference type="Gene3D" id="1.25.40.10">
    <property type="entry name" value="Tetratricopeptide repeat domain"/>
    <property type="match status" value="3"/>
</dbReference>
<dbReference type="InterPro" id="IPR057027">
    <property type="entry name" value="TPR_mt"/>
</dbReference>
<dbReference type="PANTHER" id="PTHR47447:SF17">
    <property type="entry name" value="OS12G0638900 PROTEIN"/>
    <property type="match status" value="1"/>
</dbReference>
<proteinExistence type="inferred from homology"/>
<dbReference type="Proteomes" id="UP001556367">
    <property type="component" value="Unassembled WGS sequence"/>
</dbReference>
<gene>
    <name evidence="9" type="ORF">HGRIS_002436</name>
</gene>
<evidence type="ECO:0000259" key="7">
    <source>
        <dbReference type="Pfam" id="PF17177"/>
    </source>
</evidence>
<feature type="domain" description="Pentatricopeptide repeat-containing protein-mitochondrial" evidence="8">
    <location>
        <begin position="285"/>
        <end position="415"/>
    </location>
</feature>
<dbReference type="Pfam" id="PF13812">
    <property type="entry name" value="PPR_3"/>
    <property type="match status" value="1"/>
</dbReference>
<feature type="compositionally biased region" description="Polar residues" evidence="6">
    <location>
        <begin position="30"/>
        <end position="46"/>
    </location>
</feature>
<evidence type="ECO:0000256" key="1">
    <source>
        <dbReference type="ARBA" id="ARBA00006192"/>
    </source>
</evidence>
<protein>
    <recommendedName>
        <fullName evidence="11">Pentatricopeptide repeat-containing protein</fullName>
    </recommendedName>
</protein>
<comment type="subunit">
    <text evidence="4">Binds to mitochondrial small subunit 15S rRNA.</text>
</comment>
<evidence type="ECO:0000256" key="5">
    <source>
        <dbReference type="PROSITE-ProRule" id="PRU00708"/>
    </source>
</evidence>
<sequence length="571" mass="63469">MLPTSRNSLKRVKLSNDIWNAARCFTQNNPCRHSRNASSVPSTPGTQPRHILRNMDWNVKADTGFQRTQTRSAVAQLNLAMEPHAKAGALGECLSLASRMKAANLIPDTQTYNLLLMASASPGQSPMAWAIMEDMELTGVEPNQATFYHLLQAQQQMDTSYCWRVLDKQTALGIEPTSAACSEILLRFIKARHLEFAIQFLREMRLRGIAPELKPASDLVKLAASRGFPRLALDLLDFIEVQSMRKLDHEVWTNCLISSAEALFGEGVVRCWNVVVQELSLAPDEGLCVAVLHTAARNGMPDLATDALRVLQLIGCEIQEHHFASLLEAFVRAKQLKEAFTTLAIMRSNGVTPLPETCLPILHEITSVESIDNTWNLIDDMHRAGATIDVAALNVIMQATVAVGDLQRAVGAYKSYSDYSASPDVHTFNSLLEGCTNAAHRELGDHLLAEMKEAKVKPDRDTYLNLVMLCLTQETYEDAFFYLEEMKAAKHRPPISMYEAIVRRCVLASDPRYEIAIAEMKEIGYHPSRELLRDIDAALQQHQVAQPEPPVAPRSLDGAAQRFIETGGLQQ</sequence>
<accession>A0ABR3JLK8</accession>
<name>A0ABR3JLK8_9AGAR</name>
<dbReference type="PROSITE" id="PS51375">
    <property type="entry name" value="PPR"/>
    <property type="match status" value="3"/>
</dbReference>
<dbReference type="InterPro" id="IPR002885">
    <property type="entry name" value="PPR_rpt"/>
</dbReference>
<evidence type="ECO:0000313" key="9">
    <source>
        <dbReference type="EMBL" id="KAL0956278.1"/>
    </source>
</evidence>
<dbReference type="Pfam" id="PF23276">
    <property type="entry name" value="TPR_24"/>
    <property type="match status" value="1"/>
</dbReference>
<dbReference type="Pfam" id="PF17177">
    <property type="entry name" value="PPR_long"/>
    <property type="match status" value="1"/>
</dbReference>
<evidence type="ECO:0000256" key="4">
    <source>
        <dbReference type="ARBA" id="ARBA00044511"/>
    </source>
</evidence>
<comment type="similarity">
    <text evidence="1">Belongs to the CCM1 family.</text>
</comment>
<keyword evidence="2" id="KW-0677">Repeat</keyword>
<dbReference type="NCBIfam" id="TIGR00756">
    <property type="entry name" value="PPR"/>
    <property type="match status" value="1"/>
</dbReference>
<feature type="region of interest" description="Disordered" evidence="6">
    <location>
        <begin position="30"/>
        <end position="49"/>
    </location>
</feature>
<comment type="caution">
    <text evidence="9">The sequence shown here is derived from an EMBL/GenBank/DDBJ whole genome shotgun (WGS) entry which is preliminary data.</text>
</comment>
<feature type="repeat" description="PPR" evidence="5">
    <location>
        <begin position="319"/>
        <end position="353"/>
    </location>
</feature>
<comment type="function">
    <text evidence="3">Regulates mitochondrial small subunit maturation by controlling 15S rRNA 5'-end processing. Localizes to the 5' precursor of the 15S rRNA in a position that is subsequently occupied by mS47 in the mature yeast mtSSU. Uses structure and sequence-specific RNA recognition, binding to a single-stranded region of the precursor and specifically recognizing bases -6 to -1. The exchange of Ccm1 for mS47 is coupled to the irreversible removal of precursor rRNA that is accompanied by conformational changes of the mitoribosomal proteins uS5m and mS26. These conformational changes signal completion of 5'-end rRNA processing through protection of the mature 5'-end of the 15S rRNA and stabilization of mS47. The removal of the 5' precursor together with the dissociation of Ccm1 may be catalyzed by the 5'-3' exoribonuclease Pet127. Involved in the specific removal of group I introns in mitochondrial encoded transcripts.</text>
</comment>
<evidence type="ECO:0000256" key="3">
    <source>
        <dbReference type="ARBA" id="ARBA00044493"/>
    </source>
</evidence>
<evidence type="ECO:0000256" key="2">
    <source>
        <dbReference type="ARBA" id="ARBA00022737"/>
    </source>
</evidence>
<feature type="domain" description="PROP1-like PPR" evidence="7">
    <location>
        <begin position="67"/>
        <end position="227"/>
    </location>
</feature>
<dbReference type="EMBL" id="JASNQZ010000006">
    <property type="protein sequence ID" value="KAL0956278.1"/>
    <property type="molecule type" value="Genomic_DNA"/>
</dbReference>
<keyword evidence="10" id="KW-1185">Reference proteome</keyword>
<evidence type="ECO:0008006" key="11">
    <source>
        <dbReference type="Google" id="ProtNLM"/>
    </source>
</evidence>
<feature type="repeat" description="PPR" evidence="5">
    <location>
        <begin position="108"/>
        <end position="142"/>
    </location>
</feature>
<dbReference type="InterPro" id="IPR011990">
    <property type="entry name" value="TPR-like_helical_dom_sf"/>
</dbReference>
<dbReference type="PANTHER" id="PTHR47447">
    <property type="entry name" value="OS03G0856100 PROTEIN"/>
    <property type="match status" value="1"/>
</dbReference>
<feature type="repeat" description="PPR" evidence="5">
    <location>
        <begin position="424"/>
        <end position="458"/>
    </location>
</feature>